<proteinExistence type="inferred from homology"/>
<dbReference type="Proteomes" id="UP000030185">
    <property type="component" value="Unassembled WGS sequence"/>
</dbReference>
<protein>
    <recommendedName>
        <fullName evidence="3">SHSP domain-containing protein</fullName>
    </recommendedName>
</protein>
<comment type="caution">
    <text evidence="4">The sequence shown here is derived from an EMBL/GenBank/DDBJ whole genome shotgun (WGS) entry which is preliminary data.</text>
</comment>
<dbReference type="Gene3D" id="2.60.40.790">
    <property type="match status" value="1"/>
</dbReference>
<gene>
    <name evidence="4" type="ORF">MYP_3402</name>
</gene>
<organism evidence="4 5">
    <name type="scientific">Sporocytophaga myxococcoides</name>
    <dbReference type="NCBI Taxonomy" id="153721"/>
    <lineage>
        <taxon>Bacteria</taxon>
        <taxon>Pseudomonadati</taxon>
        <taxon>Bacteroidota</taxon>
        <taxon>Cytophagia</taxon>
        <taxon>Cytophagales</taxon>
        <taxon>Cytophagaceae</taxon>
        <taxon>Sporocytophaga</taxon>
    </lineage>
</organism>
<dbReference type="OrthoDB" id="954426at2"/>
<evidence type="ECO:0000313" key="5">
    <source>
        <dbReference type="Proteomes" id="UP000030185"/>
    </source>
</evidence>
<dbReference type="EMBL" id="BBLT01000007">
    <property type="protein sequence ID" value="GAL86173.1"/>
    <property type="molecule type" value="Genomic_DNA"/>
</dbReference>
<reference evidence="4 5" key="1">
    <citation type="submission" date="2014-09" db="EMBL/GenBank/DDBJ databases">
        <title>Sporocytophaga myxococcoides PG-01 genome sequencing.</title>
        <authorList>
            <person name="Liu L."/>
            <person name="Gao P.J."/>
            <person name="Chen G.J."/>
            <person name="Wang L.S."/>
        </authorList>
    </citation>
    <scope>NUCLEOTIDE SEQUENCE [LARGE SCALE GENOMIC DNA]</scope>
    <source>
        <strain evidence="4 5">PG-01</strain>
    </source>
</reference>
<name>A0A098LJ35_9BACT</name>
<dbReference type="eggNOG" id="COG0071">
    <property type="taxonomic scope" value="Bacteria"/>
</dbReference>
<dbReference type="SUPFAM" id="SSF49764">
    <property type="entry name" value="HSP20-like chaperones"/>
    <property type="match status" value="1"/>
</dbReference>
<dbReference type="STRING" id="153721.MYP_3402"/>
<feature type="domain" description="SHSP" evidence="3">
    <location>
        <begin position="23"/>
        <end position="133"/>
    </location>
</feature>
<accession>A0A098LJ35</accession>
<evidence type="ECO:0000313" key="4">
    <source>
        <dbReference type="EMBL" id="GAL86173.1"/>
    </source>
</evidence>
<dbReference type="CDD" id="cd00298">
    <property type="entry name" value="ACD_sHsps_p23-like"/>
    <property type="match status" value="1"/>
</dbReference>
<evidence type="ECO:0000256" key="1">
    <source>
        <dbReference type="PROSITE-ProRule" id="PRU00285"/>
    </source>
</evidence>
<sequence>MNLLENRELLRGLLKQTDYLNTANGGTSMTSFEFSRTDFNFVITIKAPSMSAEAFHIMLDFNQLTVYTVLQGFDDFEDDDLVKMPLFIRTFEVPSFIDIENIEAVYENEELNILLPFKSPQENAHRMIDIKFR</sequence>
<dbReference type="AlphaFoldDB" id="A0A098LJ35"/>
<keyword evidence="5" id="KW-1185">Reference proteome</keyword>
<dbReference type="InterPro" id="IPR008978">
    <property type="entry name" value="HSP20-like_chaperone"/>
</dbReference>
<evidence type="ECO:0000256" key="2">
    <source>
        <dbReference type="RuleBase" id="RU003616"/>
    </source>
</evidence>
<evidence type="ECO:0000259" key="3">
    <source>
        <dbReference type="PROSITE" id="PS01031"/>
    </source>
</evidence>
<dbReference type="Pfam" id="PF00011">
    <property type="entry name" value="HSP20"/>
    <property type="match status" value="1"/>
</dbReference>
<dbReference type="RefSeq" id="WP_045465671.1">
    <property type="nucleotide sequence ID" value="NZ_BBLT01000007.1"/>
</dbReference>
<dbReference type="PROSITE" id="PS01031">
    <property type="entry name" value="SHSP"/>
    <property type="match status" value="1"/>
</dbReference>
<comment type="similarity">
    <text evidence="1 2">Belongs to the small heat shock protein (HSP20) family.</text>
</comment>
<dbReference type="InterPro" id="IPR002068">
    <property type="entry name" value="A-crystallin/Hsp20_dom"/>
</dbReference>